<name>A0A7G9GNC9_9FIRM</name>
<accession>A0A7G9GNC9</accession>
<sequence length="137" mass="16254">MAQKVIIVAQRMGQLWHAIIERNAGFEVAEMSDEYVNDRYEEVVDITCKDGTVFQCKTDFRDISDNEIYWETFNNVEKWLSESLKQHEQKIAKGSYTLKELHEYQNLVNNAERLREMMMNEQNLEQSVHNEIGMKMN</sequence>
<dbReference type="RefSeq" id="WP_117455910.1">
    <property type="nucleotide sequence ID" value="NZ_CP060636.1"/>
</dbReference>
<keyword evidence="2" id="KW-1185">Reference proteome</keyword>
<protein>
    <submittedName>
        <fullName evidence="1">Uncharacterized protein</fullName>
    </submittedName>
</protein>
<proteinExistence type="predicted"/>
<reference evidence="1 2" key="1">
    <citation type="submission" date="2020-08" db="EMBL/GenBank/DDBJ databases">
        <authorList>
            <person name="Liu C."/>
            <person name="Sun Q."/>
        </authorList>
    </citation>
    <scope>NUCLEOTIDE SEQUENCE [LARGE SCALE GENOMIC DNA]</scope>
    <source>
        <strain evidence="1 2">NSJ-61</strain>
    </source>
</reference>
<dbReference type="AlphaFoldDB" id="A0A7G9GNC9"/>
<dbReference type="EMBL" id="CP060636">
    <property type="protein sequence ID" value="QNM12311.1"/>
    <property type="molecule type" value="Genomic_DNA"/>
</dbReference>
<gene>
    <name evidence="1" type="ORF">H9Q80_19065</name>
</gene>
<organism evidence="1 2">
    <name type="scientific">[Eubacterium] hominis</name>
    <dbReference type="NCBI Taxonomy" id="2764325"/>
    <lineage>
        <taxon>Bacteria</taxon>
        <taxon>Bacillati</taxon>
        <taxon>Bacillota</taxon>
        <taxon>Erysipelotrichia</taxon>
        <taxon>Erysipelotrichales</taxon>
        <taxon>Erysipelotrichaceae</taxon>
        <taxon>Amedibacillus</taxon>
    </lineage>
</organism>
<evidence type="ECO:0000313" key="1">
    <source>
        <dbReference type="EMBL" id="QNM12311.1"/>
    </source>
</evidence>
<dbReference type="Proteomes" id="UP000515856">
    <property type="component" value="Chromosome"/>
</dbReference>
<evidence type="ECO:0000313" key="2">
    <source>
        <dbReference type="Proteomes" id="UP000515856"/>
    </source>
</evidence>
<dbReference type="KEGG" id="ehn:H9Q80_19065"/>